<dbReference type="HOGENOM" id="CLU_200636_0_0_10"/>
<accession>A3U618</accession>
<dbReference type="Proteomes" id="UP000002297">
    <property type="component" value="Chromosome"/>
</dbReference>
<gene>
    <name evidence="2" type="ordered locus">CA2559_02980</name>
</gene>
<reference evidence="2 3" key="1">
    <citation type="journal article" date="2010" name="J. Bacteriol.">
        <title>The complete genome sequence of Croceibacter atlanticus HTCC2559T.</title>
        <authorList>
            <person name="Oh H.M."/>
            <person name="Kang I."/>
            <person name="Ferriera S."/>
            <person name="Giovannoni S.J."/>
            <person name="Cho J.C."/>
        </authorList>
    </citation>
    <scope>NUCLEOTIDE SEQUENCE [LARGE SCALE GENOMIC DNA]</scope>
    <source>
        <strain evidence="3">ATCC BAA-628 / HTCC2559 / KCTC 12090</strain>
    </source>
</reference>
<keyword evidence="1" id="KW-1133">Transmembrane helix</keyword>
<dbReference type="STRING" id="216432.CA2559_02980"/>
<organism evidence="2 3">
    <name type="scientific">Croceibacter atlanticus (strain ATCC BAA-628 / JCM 21780 / CIP 108009 / IAM 15332 / KCTC 12090 / HTCC2559)</name>
    <dbReference type="NCBI Taxonomy" id="216432"/>
    <lineage>
        <taxon>Bacteria</taxon>
        <taxon>Pseudomonadati</taxon>
        <taxon>Bacteroidota</taxon>
        <taxon>Flavobacteriia</taxon>
        <taxon>Flavobacteriales</taxon>
        <taxon>Flavobacteriaceae</taxon>
        <taxon>Croceibacter</taxon>
    </lineage>
</organism>
<dbReference type="KEGG" id="cat:CA2559_02980"/>
<feature type="transmembrane region" description="Helical" evidence="1">
    <location>
        <begin position="31"/>
        <end position="53"/>
    </location>
</feature>
<dbReference type="Pfam" id="PF19868">
    <property type="entry name" value="DUF6341"/>
    <property type="match status" value="1"/>
</dbReference>
<dbReference type="RefSeq" id="WP_013186362.1">
    <property type="nucleotide sequence ID" value="NC_014230.1"/>
</dbReference>
<dbReference type="eggNOG" id="ENOG50330VJ">
    <property type="taxonomic scope" value="Bacteria"/>
</dbReference>
<protein>
    <recommendedName>
        <fullName evidence="4">Uracil phosphoribosyltransferase</fullName>
    </recommendedName>
</protein>
<name>A3U618_CROAH</name>
<keyword evidence="3" id="KW-1185">Reference proteome</keyword>
<dbReference type="AlphaFoldDB" id="A3U618"/>
<dbReference type="GeneID" id="89452390"/>
<dbReference type="InterPro" id="IPR045922">
    <property type="entry name" value="DUF6341"/>
</dbReference>
<sequence>MEDFFTGIQWFFETILLAPYNALANLELESWWLANFMSWIFILITFVAFFYWLKQLRIFKDNNEDRTDVSAHSFL</sequence>
<evidence type="ECO:0000313" key="2">
    <source>
        <dbReference type="EMBL" id="EAP87685.1"/>
    </source>
</evidence>
<dbReference type="OrthoDB" id="1467828at2"/>
<evidence type="ECO:0008006" key="4">
    <source>
        <dbReference type="Google" id="ProtNLM"/>
    </source>
</evidence>
<dbReference type="EMBL" id="CP002046">
    <property type="protein sequence ID" value="EAP87685.1"/>
    <property type="molecule type" value="Genomic_DNA"/>
</dbReference>
<proteinExistence type="predicted"/>
<evidence type="ECO:0000313" key="3">
    <source>
        <dbReference type="Proteomes" id="UP000002297"/>
    </source>
</evidence>
<keyword evidence="1" id="KW-0472">Membrane</keyword>
<keyword evidence="1" id="KW-0812">Transmembrane</keyword>
<evidence type="ECO:0000256" key="1">
    <source>
        <dbReference type="SAM" id="Phobius"/>
    </source>
</evidence>